<reference evidence="7" key="1">
    <citation type="submission" date="2021-09" db="EMBL/GenBank/DDBJ databases">
        <authorList>
            <consortium name="AG Swart"/>
            <person name="Singh M."/>
            <person name="Singh A."/>
            <person name="Seah K."/>
            <person name="Emmerich C."/>
        </authorList>
    </citation>
    <scope>NUCLEOTIDE SEQUENCE</scope>
    <source>
        <strain evidence="7">ATCC30299</strain>
    </source>
</reference>
<proteinExistence type="predicted"/>
<evidence type="ECO:0000256" key="4">
    <source>
        <dbReference type="PROSITE-ProRule" id="PRU00091"/>
    </source>
</evidence>
<keyword evidence="2 4" id="KW-0863">Zinc-finger</keyword>
<protein>
    <recommendedName>
        <fullName evidence="6">FYVE-type domain-containing protein</fullName>
    </recommendedName>
</protein>
<dbReference type="InterPro" id="IPR000306">
    <property type="entry name" value="Znf_FYVE"/>
</dbReference>
<dbReference type="SMART" id="SM00064">
    <property type="entry name" value="FYVE"/>
    <property type="match status" value="1"/>
</dbReference>
<dbReference type="InterPro" id="IPR011011">
    <property type="entry name" value="Znf_FYVE_PHD"/>
</dbReference>
<dbReference type="SUPFAM" id="SSF57903">
    <property type="entry name" value="FYVE/PHD zinc finger"/>
    <property type="match status" value="1"/>
</dbReference>
<dbReference type="Proteomes" id="UP001162131">
    <property type="component" value="Unassembled WGS sequence"/>
</dbReference>
<dbReference type="Pfam" id="PF01363">
    <property type="entry name" value="FYVE"/>
    <property type="match status" value="1"/>
</dbReference>
<gene>
    <name evidence="7" type="ORF">BSTOLATCC_MIC9474</name>
</gene>
<dbReference type="EMBL" id="CAJZBQ010000011">
    <property type="protein sequence ID" value="CAG9313667.1"/>
    <property type="molecule type" value="Genomic_DNA"/>
</dbReference>
<evidence type="ECO:0000313" key="8">
    <source>
        <dbReference type="Proteomes" id="UP001162131"/>
    </source>
</evidence>
<dbReference type="AlphaFoldDB" id="A0AAU9IGS2"/>
<dbReference type="GO" id="GO:0008270">
    <property type="term" value="F:zinc ion binding"/>
    <property type="evidence" value="ECO:0007669"/>
    <property type="project" value="UniProtKB-KW"/>
</dbReference>
<evidence type="ECO:0000256" key="5">
    <source>
        <dbReference type="SAM" id="MobiDB-lite"/>
    </source>
</evidence>
<dbReference type="PROSITE" id="PS50178">
    <property type="entry name" value="ZF_FYVE"/>
    <property type="match status" value="1"/>
</dbReference>
<comment type="caution">
    <text evidence="7">The sequence shown here is derived from an EMBL/GenBank/DDBJ whole genome shotgun (WGS) entry which is preliminary data.</text>
</comment>
<keyword evidence="3" id="KW-0862">Zinc</keyword>
<accession>A0AAU9IGS2</accession>
<organism evidence="7 8">
    <name type="scientific">Blepharisma stoltei</name>
    <dbReference type="NCBI Taxonomy" id="1481888"/>
    <lineage>
        <taxon>Eukaryota</taxon>
        <taxon>Sar</taxon>
        <taxon>Alveolata</taxon>
        <taxon>Ciliophora</taxon>
        <taxon>Postciliodesmatophora</taxon>
        <taxon>Heterotrichea</taxon>
        <taxon>Heterotrichida</taxon>
        <taxon>Blepharismidae</taxon>
        <taxon>Blepharisma</taxon>
    </lineage>
</organism>
<evidence type="ECO:0000256" key="2">
    <source>
        <dbReference type="ARBA" id="ARBA00022771"/>
    </source>
</evidence>
<evidence type="ECO:0000313" key="7">
    <source>
        <dbReference type="EMBL" id="CAG9313667.1"/>
    </source>
</evidence>
<name>A0AAU9IGS2_9CILI</name>
<evidence type="ECO:0000256" key="1">
    <source>
        <dbReference type="ARBA" id="ARBA00022723"/>
    </source>
</evidence>
<dbReference type="Gene3D" id="3.30.40.10">
    <property type="entry name" value="Zinc/RING finger domain, C3HC4 (zinc finger)"/>
    <property type="match status" value="1"/>
</dbReference>
<evidence type="ECO:0000259" key="6">
    <source>
        <dbReference type="PROSITE" id="PS50178"/>
    </source>
</evidence>
<feature type="region of interest" description="Disordered" evidence="5">
    <location>
        <begin position="263"/>
        <end position="286"/>
    </location>
</feature>
<sequence>MAFIIFYYRHNVKLNCFGEKYIKMDEDNKSDTSSNNGSFGDASKSIYEAYIDIAPNEQQWKKDKVCHICKKKFGSKISLINEKKFRCKFCWRGTCGDCSKARAMHPDFEKPQRICNACFQKSKENRISEGYSIELNRARSEKDLLELQLESLKRETQQSIKEKGQLEEKLEQVQKEVSLEIAEQQLSVDALKSQRDEISKKFEGLKSSLTTTEEERNEKDRILDELEKELFSLKNNKCGEKDEIGDLRNLLAEKQDENVRLLRKLDEKKAPPPGENNKQRKRREKEEKFREEIEELLDQIKAVQDENKLFIKEISDINTEISSIDVKKQNLQDELEELEFGPIALQRPGVRQSMIQIEEQKIKELKEIIQDQQQKIDKLKSEIQKSKPINDREMSSADIN</sequence>
<feature type="domain" description="FYVE-type" evidence="6">
    <location>
        <begin position="60"/>
        <end position="123"/>
    </location>
</feature>
<keyword evidence="1" id="KW-0479">Metal-binding</keyword>
<dbReference type="InterPro" id="IPR017455">
    <property type="entry name" value="Znf_FYVE-rel"/>
</dbReference>
<feature type="region of interest" description="Disordered" evidence="5">
    <location>
        <begin position="377"/>
        <end position="400"/>
    </location>
</feature>
<dbReference type="InterPro" id="IPR013083">
    <property type="entry name" value="Znf_RING/FYVE/PHD"/>
</dbReference>
<evidence type="ECO:0000256" key="3">
    <source>
        <dbReference type="ARBA" id="ARBA00022833"/>
    </source>
</evidence>
<keyword evidence="8" id="KW-1185">Reference proteome</keyword>